<feature type="region of interest" description="Disordered" evidence="1">
    <location>
        <begin position="659"/>
        <end position="709"/>
    </location>
</feature>
<sequence length="1153" mass="124065">MSSRSVFADARGHVRDRSFTVEQFEELVHSALDAQSLPDNALSFSFGGNTYPSSLHSPHSSRAKDASRRKTGPFSRLRGAFTRKQGLSDASFIVPPETRRLASSSVPTLALLQSKKAPTSDSYISLDIPTSHCNAPSSRTWTAGPKSFLGTSLSSSDFTNGSQSYSCSPSLDISPRERSSSSSRSLLGLKPLTIPKLTNGGLFSSGSLPTPPDFDAIRGASPAATDDFVSIEPESMYSFFDDSGFEDLCTPNVTRKKSKASFRSLFSSAASEGNASSHHSGSKRDKALPPTPACDRTVDGRRRKFRPEVEVLNSADDRRNSLFYSPPTIEQCDPGKTSTSERSDSKSNLDKEFKSNRMTDWIVRSTSSTPRKLKRLSRSSAPAYPSPTSPLPPTPNLPFTDLPVDALRKASHVQNTNDVGNSTEESIDSMEILRWRMPNLEQQASKTSTTSSARAHALGRPSRGSIRDRLGLGPRLHVHVPLPSQFVVDPTRRSKSQHGISSEATIRKTNSPLPIAPPSSSRLSSSSRIPLPRLASASFVSLRSITTVTARSKGSGGENEEDNRMDVLDIDRAFTPEDDPFAADPPTPLTPLTPVNPTYQTQTSKEEKYHSFMRLGNDSSASCVPETPISAPASLPSWHYRLGSNSNISSPVLMPSSLLPGATPVPRRSKRNASPSSVRSRLAPSLVEPLSIRRRSPSAPPSPPSGRQTLTQVISRVRRIQGNQIESGISNLTGKGHTSGIVGHTESRPHSPFPMLVTLTPGSVKAAPNASSDRRSTAASFVWSRMGEQDVVYSLEGQAVERVQAPLGQIKHPTSPSVVEIDAFGPVSEKYAHRIPDRDMLSPTAWLLDSDDYDDNNDMHEPETLAAKSNVLALSFNVIDEPNGQLGGNGTTGRTGAVLASNCISDARSVSPSRGVFDTESEIEPKADLARLRAPQNWPLPPHRTVVVDEESGEGFHLVEPVLEFIQTGSAMHSPRHSIRFPKRCSGSMSIESLTSHLSGGSSPISQRLNSSQTRLIAEQFGKPALRVDNDATSPSSMQVPQALPTQHLKQRSRSATSLASVSAWSARTSRTAFYSARSTVSRGSDKSAYSFAQSRQVGKLSREGSSRSAASSHSPPSSADHHAKSSSSHRMSSGSVLGPTASSTSLPRGSAI</sequence>
<feature type="compositionally biased region" description="Low complexity" evidence="1">
    <location>
        <begin position="518"/>
        <end position="527"/>
    </location>
</feature>
<feature type="compositionally biased region" description="Low complexity" evidence="1">
    <location>
        <begin position="444"/>
        <end position="456"/>
    </location>
</feature>
<feature type="compositionally biased region" description="Polar residues" evidence="1">
    <location>
        <begin position="1141"/>
        <end position="1153"/>
    </location>
</feature>
<keyword evidence="3" id="KW-1185">Reference proteome</keyword>
<accession>A0A9Q5HUK3</accession>
<feature type="compositionally biased region" description="Polar residues" evidence="1">
    <location>
        <begin position="497"/>
        <end position="510"/>
    </location>
</feature>
<organism evidence="2 3">
    <name type="scientific">Sanghuangporus baumii</name>
    <name type="common">Phellinus baumii</name>
    <dbReference type="NCBI Taxonomy" id="108892"/>
    <lineage>
        <taxon>Eukaryota</taxon>
        <taxon>Fungi</taxon>
        <taxon>Dikarya</taxon>
        <taxon>Basidiomycota</taxon>
        <taxon>Agaricomycotina</taxon>
        <taxon>Agaricomycetes</taxon>
        <taxon>Hymenochaetales</taxon>
        <taxon>Hymenochaetaceae</taxon>
        <taxon>Sanghuangporus</taxon>
    </lineage>
</organism>
<feature type="region of interest" description="Disordered" evidence="1">
    <location>
        <begin position="271"/>
        <end position="302"/>
    </location>
</feature>
<gene>
    <name evidence="2" type="ORF">A7U60_g6769</name>
</gene>
<dbReference type="OrthoDB" id="3270193at2759"/>
<proteinExistence type="predicted"/>
<feature type="region of interest" description="Disordered" evidence="1">
    <location>
        <begin position="52"/>
        <end position="80"/>
    </location>
</feature>
<feature type="region of interest" description="Disordered" evidence="1">
    <location>
        <begin position="442"/>
        <end position="469"/>
    </location>
</feature>
<dbReference type="Proteomes" id="UP000757232">
    <property type="component" value="Unassembled WGS sequence"/>
</dbReference>
<reference evidence="2" key="1">
    <citation type="submission" date="2016-06" db="EMBL/GenBank/DDBJ databases">
        <title>Draft Genome sequence of the fungus Inonotus baumii.</title>
        <authorList>
            <person name="Zhu H."/>
            <person name="Lin W."/>
        </authorList>
    </citation>
    <scope>NUCLEOTIDE SEQUENCE</scope>
    <source>
        <strain evidence="2">821</strain>
    </source>
</reference>
<evidence type="ECO:0000313" key="2">
    <source>
        <dbReference type="EMBL" id="OCB86180.1"/>
    </source>
</evidence>
<feature type="region of interest" description="Disordered" evidence="1">
    <location>
        <begin position="1027"/>
        <end position="1055"/>
    </location>
</feature>
<evidence type="ECO:0000313" key="3">
    <source>
        <dbReference type="Proteomes" id="UP000757232"/>
    </source>
</evidence>
<feature type="compositionally biased region" description="Low complexity" evidence="1">
    <location>
        <begin position="1126"/>
        <end position="1136"/>
    </location>
</feature>
<feature type="region of interest" description="Disordered" evidence="1">
    <location>
        <begin position="317"/>
        <end position="396"/>
    </location>
</feature>
<feature type="compositionally biased region" description="Pro residues" evidence="1">
    <location>
        <begin position="384"/>
        <end position="396"/>
    </location>
</feature>
<evidence type="ECO:0000256" key="1">
    <source>
        <dbReference type="SAM" id="MobiDB-lite"/>
    </source>
</evidence>
<name>A0A9Q5HUK3_SANBA</name>
<feature type="compositionally biased region" description="Polar residues" evidence="1">
    <location>
        <begin position="1031"/>
        <end position="1040"/>
    </location>
</feature>
<dbReference type="EMBL" id="LNZH02000204">
    <property type="protein sequence ID" value="OCB86180.1"/>
    <property type="molecule type" value="Genomic_DNA"/>
</dbReference>
<feature type="compositionally biased region" description="Low complexity" evidence="1">
    <location>
        <begin position="1107"/>
        <end position="1119"/>
    </location>
</feature>
<feature type="region of interest" description="Disordered" evidence="1">
    <location>
        <begin position="1085"/>
        <end position="1153"/>
    </location>
</feature>
<feature type="region of interest" description="Disordered" evidence="1">
    <location>
        <begin position="487"/>
        <end position="527"/>
    </location>
</feature>
<feature type="region of interest" description="Disordered" evidence="1">
    <location>
        <begin position="166"/>
        <end position="185"/>
    </location>
</feature>
<feature type="compositionally biased region" description="Basic and acidic residues" evidence="1">
    <location>
        <begin position="339"/>
        <end position="357"/>
    </location>
</feature>
<comment type="caution">
    <text evidence="2">The sequence shown here is derived from an EMBL/GenBank/DDBJ whole genome shotgun (WGS) entry which is preliminary data.</text>
</comment>
<dbReference type="AlphaFoldDB" id="A0A9Q5HUK3"/>
<protein>
    <submittedName>
        <fullName evidence="2">Uncharacterized protein</fullName>
    </submittedName>
</protein>